<organism evidence="2 3">
    <name type="scientific">Aeromonas veronii</name>
    <dbReference type="NCBI Taxonomy" id="654"/>
    <lineage>
        <taxon>Bacteria</taxon>
        <taxon>Pseudomonadati</taxon>
        <taxon>Pseudomonadota</taxon>
        <taxon>Gammaproteobacteria</taxon>
        <taxon>Aeromonadales</taxon>
        <taxon>Aeromonadaceae</taxon>
        <taxon>Aeromonas</taxon>
    </lineage>
</organism>
<dbReference type="EMBL" id="PZKL01000045">
    <property type="protein sequence ID" value="PTH79143.1"/>
    <property type="molecule type" value="Genomic_DNA"/>
</dbReference>
<name>A0A2T4MX27_AERVE</name>
<evidence type="ECO:0000313" key="2">
    <source>
        <dbReference type="EMBL" id="PTH79143.1"/>
    </source>
</evidence>
<accession>A0A2T4MX27</accession>
<evidence type="ECO:0000256" key="1">
    <source>
        <dbReference type="SAM" id="Phobius"/>
    </source>
</evidence>
<proteinExistence type="predicted"/>
<dbReference type="AlphaFoldDB" id="A0A2T4MX27"/>
<protein>
    <recommendedName>
        <fullName evidence="4">Bacterial virulence protein VirB8 domain-containing protein</fullName>
    </recommendedName>
</protein>
<sequence>MRHDENDDLKLKVEQLIKKQSKKDEQYIKPKERLGFEQARDGFRFFTNLLYVSMIVCFLALVFSYGCYLFKEKAHSYVTSTNGEVVEIKPYKIM</sequence>
<comment type="caution">
    <text evidence="2">The sequence shown here is derived from an EMBL/GenBank/DDBJ whole genome shotgun (WGS) entry which is preliminary data.</text>
</comment>
<reference evidence="2 3" key="1">
    <citation type="submission" date="2018-03" db="EMBL/GenBank/DDBJ databases">
        <title>Aeromonas veronii whole genome sequencing and analysis.</title>
        <authorList>
            <person name="Xie H."/>
            <person name="Liu T."/>
            <person name="Wang K."/>
        </authorList>
    </citation>
    <scope>NUCLEOTIDE SEQUENCE [LARGE SCALE GENOMIC DNA]</scope>
    <source>
        <strain evidence="2 3">XH.VA.1</strain>
    </source>
</reference>
<dbReference type="RefSeq" id="WP_107684770.1">
    <property type="nucleotide sequence ID" value="NZ_PZKL01000045.1"/>
</dbReference>
<keyword evidence="1" id="KW-0812">Transmembrane</keyword>
<feature type="transmembrane region" description="Helical" evidence="1">
    <location>
        <begin position="49"/>
        <end position="70"/>
    </location>
</feature>
<dbReference type="Proteomes" id="UP000241986">
    <property type="component" value="Unassembled WGS sequence"/>
</dbReference>
<gene>
    <name evidence="2" type="ORF">DAA48_22185</name>
</gene>
<keyword evidence="1" id="KW-1133">Transmembrane helix</keyword>
<evidence type="ECO:0000313" key="3">
    <source>
        <dbReference type="Proteomes" id="UP000241986"/>
    </source>
</evidence>
<evidence type="ECO:0008006" key="4">
    <source>
        <dbReference type="Google" id="ProtNLM"/>
    </source>
</evidence>
<keyword evidence="1" id="KW-0472">Membrane</keyword>